<sequence>MKRAEIKNQKLAQKFNINLSKKELENNDDEQNNNQNNEEKQILYLPLILQQEKNKIINKLQIGTQQEFLNNLQMQSALIQQQQNYIIDQKQGQNQNKLPLESNPKYYEEQALRQLEKKKFKCDSSQIAKIDNKYQLILDCQRANNIQSQTYNNQLLIQNQYEQIKKEDQIAVLLGTSGVGKTFLMQKLFQDEIIEFKSYKLEIDSNLSYNFVDTTGFDFETDYEKREIQIKQFQELFLNYPKQISSLLIVVNFERTDLMKKKLLSIYKYFRKFQSLISIIVSDINYSEDEEKSKIDLIDNFKIFNPHALIFFRRDIQKNELIERLKVALIQVNPNHYFDLAETIFQKEDDTQIQEIQVQLMKRFIQ</sequence>
<evidence type="ECO:0008006" key="4">
    <source>
        <dbReference type="Google" id="ProtNLM"/>
    </source>
</evidence>
<organism evidence="2 3">
    <name type="scientific">Paramecium sonneborni</name>
    <dbReference type="NCBI Taxonomy" id="65129"/>
    <lineage>
        <taxon>Eukaryota</taxon>
        <taxon>Sar</taxon>
        <taxon>Alveolata</taxon>
        <taxon>Ciliophora</taxon>
        <taxon>Intramacronucleata</taxon>
        <taxon>Oligohymenophorea</taxon>
        <taxon>Peniculida</taxon>
        <taxon>Parameciidae</taxon>
        <taxon>Paramecium</taxon>
    </lineage>
</organism>
<dbReference type="OrthoDB" id="317013at2759"/>
<evidence type="ECO:0000313" key="3">
    <source>
        <dbReference type="Proteomes" id="UP000692954"/>
    </source>
</evidence>
<evidence type="ECO:0000313" key="2">
    <source>
        <dbReference type="EMBL" id="CAD8127678.1"/>
    </source>
</evidence>
<proteinExistence type="predicted"/>
<name>A0A8S1RHV3_9CILI</name>
<dbReference type="EMBL" id="CAJJDN010000179">
    <property type="protein sequence ID" value="CAD8127678.1"/>
    <property type="molecule type" value="Genomic_DNA"/>
</dbReference>
<evidence type="ECO:0000256" key="1">
    <source>
        <dbReference type="SAM" id="MobiDB-lite"/>
    </source>
</evidence>
<protein>
    <recommendedName>
        <fullName evidence="4">G domain-containing protein</fullName>
    </recommendedName>
</protein>
<gene>
    <name evidence="2" type="ORF">PSON_ATCC_30995.1.T1790004</name>
</gene>
<dbReference type="Proteomes" id="UP000692954">
    <property type="component" value="Unassembled WGS sequence"/>
</dbReference>
<dbReference type="AlphaFoldDB" id="A0A8S1RHV3"/>
<reference evidence="2" key="1">
    <citation type="submission" date="2021-01" db="EMBL/GenBank/DDBJ databases">
        <authorList>
            <consortium name="Genoscope - CEA"/>
            <person name="William W."/>
        </authorList>
    </citation>
    <scope>NUCLEOTIDE SEQUENCE</scope>
</reference>
<accession>A0A8S1RHV3</accession>
<feature type="region of interest" description="Disordered" evidence="1">
    <location>
        <begin position="18"/>
        <end position="37"/>
    </location>
</feature>
<comment type="caution">
    <text evidence="2">The sequence shown here is derived from an EMBL/GenBank/DDBJ whole genome shotgun (WGS) entry which is preliminary data.</text>
</comment>
<keyword evidence="3" id="KW-1185">Reference proteome</keyword>